<protein>
    <submittedName>
        <fullName evidence="1">Epoxyqueuosine reductase</fullName>
    </submittedName>
</protein>
<dbReference type="Proteomes" id="UP000420562">
    <property type="component" value="Unassembled WGS sequence"/>
</dbReference>
<dbReference type="PANTHER" id="PTHR42827">
    <property type="entry name" value="IRON-SULFUR CLUSTER-BINDING PROTEIN-RELATED"/>
    <property type="match status" value="1"/>
</dbReference>
<proteinExistence type="predicted"/>
<organism evidence="1 2">
    <name type="scientific">Oryzomonas japonica</name>
    <dbReference type="NCBI Taxonomy" id="2603858"/>
    <lineage>
        <taxon>Bacteria</taxon>
        <taxon>Pseudomonadati</taxon>
        <taxon>Thermodesulfobacteriota</taxon>
        <taxon>Desulfuromonadia</taxon>
        <taxon>Geobacterales</taxon>
        <taxon>Geobacteraceae</taxon>
        <taxon>Oryzomonas</taxon>
    </lineage>
</organism>
<reference evidence="1 2" key="1">
    <citation type="submission" date="2019-09" db="EMBL/GenBank/DDBJ databases">
        <title>Geobacter sp. Red96, a novel strain isolated from paddy soil.</title>
        <authorList>
            <person name="Xu Z."/>
            <person name="Masuda Y."/>
            <person name="Itoh H."/>
            <person name="Senoo K."/>
        </authorList>
    </citation>
    <scope>NUCLEOTIDE SEQUENCE [LARGE SCALE GENOMIC DNA]</scope>
    <source>
        <strain evidence="1 2">Red96</strain>
    </source>
</reference>
<sequence>MEERIRTMICRFVGESPAGRFPESDEPYFDEPLVGYAAADDPLFDDYKRIIGAFHRTPHEVMEIGFGTGVRASTVISWILPITQPTRDSNRRETVYPSPAWARTRNFGEQLNAALRRHVTEWLAEQGHRAVAPQLEATWREYPETPVGRASTWSERHAAYAAGLGTFSLNDALITPRGIAHRCGSVITDLPLTPSPRPYPDHYHNCLYYREKSCGACIGRCPAGAISHQGHDKDACSRYVYGTAVAAVAEKYGVAQTGCGLCQTRVPCEGQIPAGTNDA</sequence>
<keyword evidence="2" id="KW-1185">Reference proteome</keyword>
<evidence type="ECO:0000313" key="2">
    <source>
        <dbReference type="Proteomes" id="UP000420562"/>
    </source>
</evidence>
<evidence type="ECO:0000313" key="1">
    <source>
        <dbReference type="EMBL" id="KAB0663874.1"/>
    </source>
</evidence>
<gene>
    <name evidence="1" type="ORF">F6V25_15730</name>
</gene>
<comment type="caution">
    <text evidence="1">The sequence shown here is derived from an EMBL/GenBank/DDBJ whole genome shotgun (WGS) entry which is preliminary data.</text>
</comment>
<accession>A0A7J4ZMF0</accession>
<dbReference type="PANTHER" id="PTHR42827:SF1">
    <property type="entry name" value="IRON-SULFUR CLUSTER-BINDING PROTEIN"/>
    <property type="match status" value="1"/>
</dbReference>
<dbReference type="EMBL" id="VZQZ01000011">
    <property type="protein sequence ID" value="KAB0663874.1"/>
    <property type="molecule type" value="Genomic_DNA"/>
</dbReference>
<name>A0A7J4ZMF0_9BACT</name>
<dbReference type="RefSeq" id="WP_151129563.1">
    <property type="nucleotide sequence ID" value="NZ_VZQZ01000011.1"/>
</dbReference>
<dbReference type="AlphaFoldDB" id="A0A7J4ZMF0"/>